<dbReference type="AlphaFoldDB" id="A0A6C0K4R0"/>
<proteinExistence type="predicted"/>
<reference evidence="1" key="1">
    <citation type="journal article" date="2020" name="Nature">
        <title>Giant virus diversity and host interactions through global metagenomics.</title>
        <authorList>
            <person name="Schulz F."/>
            <person name="Roux S."/>
            <person name="Paez-Espino D."/>
            <person name="Jungbluth S."/>
            <person name="Walsh D.A."/>
            <person name="Denef V.J."/>
            <person name="McMahon K.D."/>
            <person name="Konstantinidis K.T."/>
            <person name="Eloe-Fadrosh E.A."/>
            <person name="Kyrpides N.C."/>
            <person name="Woyke T."/>
        </authorList>
    </citation>
    <scope>NUCLEOTIDE SEQUENCE</scope>
    <source>
        <strain evidence="1">GVMAG-S-1101172-89</strain>
    </source>
</reference>
<name>A0A6C0K4R0_9ZZZZ</name>
<accession>A0A6C0K4R0</accession>
<dbReference type="EMBL" id="MN740809">
    <property type="protein sequence ID" value="QHU12709.1"/>
    <property type="molecule type" value="Genomic_DNA"/>
</dbReference>
<organism evidence="1">
    <name type="scientific">viral metagenome</name>
    <dbReference type="NCBI Taxonomy" id="1070528"/>
    <lineage>
        <taxon>unclassified sequences</taxon>
        <taxon>metagenomes</taxon>
        <taxon>organismal metagenomes</taxon>
    </lineage>
</organism>
<protein>
    <submittedName>
        <fullName evidence="1">Uncharacterized protein</fullName>
    </submittedName>
</protein>
<evidence type="ECO:0000313" key="1">
    <source>
        <dbReference type="EMBL" id="QHU12709.1"/>
    </source>
</evidence>
<sequence length="189" mass="20965">MAGSAILPLPLQKLDGIFDATTFHSMNKIGIPKLFWDAFELALTTKCRQLARDIADSLGKDVTPLLKSLTSESVGVYLFDEAEQNGEFLDMRCSHYTPVSGKSTYVTACLEAVIYSANPEIKHTTCLYHSLHPCPKNSAWVILTPFIHEDVSYYINKLSGEVYNSKGKLCGRYSSNKGVRVFEDVSGMI</sequence>